<feature type="transmembrane region" description="Helical" evidence="1">
    <location>
        <begin position="149"/>
        <end position="173"/>
    </location>
</feature>
<evidence type="ECO:0000313" key="3">
    <source>
        <dbReference type="Proteomes" id="UP001157034"/>
    </source>
</evidence>
<sequence length="318" mass="33262">MPIKLLRWITLALPAGLIAEFLLGDQYLSGAPAPVVEQVVEVLLYTLFYGSAAITIREVTRRLGRGWPTILLLGLAWGVIEEGLVTQSLFDPHYLGAHLLEQGFIPLLGTSGPWLVFVLMLQMVWSVATPIALAEAIATPADGGPQRAWFGRFGLVLFPVLTALAAVAVFFASVPGVRGYDPDPLRLLGSVVAVVVLVVVAVLLPEPGAARDSGRVVLGIVLSAVLLSAAQLARGIGDPWLAVGVTLLALAALAVLIGALRPAPVGLAAGAVLTYVWVGMRNAIPAGPVAIAEQSVLVLLALAFTALALVRQRRGSVH</sequence>
<keyword evidence="1" id="KW-0812">Transmembrane</keyword>
<feature type="transmembrane region" description="Helical" evidence="1">
    <location>
        <begin position="216"/>
        <end position="233"/>
    </location>
</feature>
<evidence type="ECO:0000313" key="2">
    <source>
        <dbReference type="EMBL" id="GMA95803.1"/>
    </source>
</evidence>
<keyword evidence="1" id="KW-0472">Membrane</keyword>
<dbReference type="RefSeq" id="WP_284254511.1">
    <property type="nucleotide sequence ID" value="NZ_BAAAQO010000001.1"/>
</dbReference>
<gene>
    <name evidence="2" type="ORF">GCM10025881_26270</name>
</gene>
<feature type="transmembrane region" description="Helical" evidence="1">
    <location>
        <begin position="185"/>
        <end position="204"/>
    </location>
</feature>
<evidence type="ECO:0000256" key="1">
    <source>
        <dbReference type="SAM" id="Phobius"/>
    </source>
</evidence>
<comment type="caution">
    <text evidence="2">The sequence shown here is derived from an EMBL/GenBank/DDBJ whole genome shotgun (WGS) entry which is preliminary data.</text>
</comment>
<dbReference type="Proteomes" id="UP001157034">
    <property type="component" value="Unassembled WGS sequence"/>
</dbReference>
<name>A0ABQ6K589_9MICO</name>
<feature type="transmembrane region" description="Helical" evidence="1">
    <location>
        <begin position="290"/>
        <end position="310"/>
    </location>
</feature>
<feature type="transmembrane region" description="Helical" evidence="1">
    <location>
        <begin position="239"/>
        <end position="258"/>
    </location>
</feature>
<feature type="transmembrane region" description="Helical" evidence="1">
    <location>
        <begin position="5"/>
        <end position="23"/>
    </location>
</feature>
<feature type="transmembrane region" description="Helical" evidence="1">
    <location>
        <begin position="114"/>
        <end position="137"/>
    </location>
</feature>
<feature type="transmembrane region" description="Helical" evidence="1">
    <location>
        <begin position="63"/>
        <end position="80"/>
    </location>
</feature>
<dbReference type="EMBL" id="BSVB01000001">
    <property type="protein sequence ID" value="GMA95803.1"/>
    <property type="molecule type" value="Genomic_DNA"/>
</dbReference>
<keyword evidence="1" id="KW-1133">Transmembrane helix</keyword>
<keyword evidence="3" id="KW-1185">Reference proteome</keyword>
<feature type="transmembrane region" description="Helical" evidence="1">
    <location>
        <begin position="265"/>
        <end position="284"/>
    </location>
</feature>
<organism evidence="2 3">
    <name type="scientific">Pseudolysinimonas kribbensis</name>
    <dbReference type="NCBI Taxonomy" id="433641"/>
    <lineage>
        <taxon>Bacteria</taxon>
        <taxon>Bacillati</taxon>
        <taxon>Actinomycetota</taxon>
        <taxon>Actinomycetes</taxon>
        <taxon>Micrococcales</taxon>
        <taxon>Microbacteriaceae</taxon>
        <taxon>Pseudolysinimonas</taxon>
    </lineage>
</organism>
<protein>
    <submittedName>
        <fullName evidence="2">Uncharacterized protein</fullName>
    </submittedName>
</protein>
<proteinExistence type="predicted"/>
<accession>A0ABQ6K589</accession>
<reference evidence="3" key="1">
    <citation type="journal article" date="2019" name="Int. J. Syst. Evol. Microbiol.">
        <title>The Global Catalogue of Microorganisms (GCM) 10K type strain sequencing project: providing services to taxonomists for standard genome sequencing and annotation.</title>
        <authorList>
            <consortium name="The Broad Institute Genomics Platform"/>
            <consortium name="The Broad Institute Genome Sequencing Center for Infectious Disease"/>
            <person name="Wu L."/>
            <person name="Ma J."/>
        </authorList>
    </citation>
    <scope>NUCLEOTIDE SEQUENCE [LARGE SCALE GENOMIC DNA]</scope>
    <source>
        <strain evidence="3">NBRC 108894</strain>
    </source>
</reference>
<feature type="transmembrane region" description="Helical" evidence="1">
    <location>
        <begin position="35"/>
        <end position="56"/>
    </location>
</feature>